<accession>A0A5C5ZMW7</accession>
<evidence type="ECO:0000313" key="2">
    <source>
        <dbReference type="EMBL" id="TWT88779.1"/>
    </source>
</evidence>
<keyword evidence="3" id="KW-1185">Reference proteome</keyword>
<organism evidence="2 3">
    <name type="scientific">Pseudobythopirellula maris</name>
    <dbReference type="NCBI Taxonomy" id="2527991"/>
    <lineage>
        <taxon>Bacteria</taxon>
        <taxon>Pseudomonadati</taxon>
        <taxon>Planctomycetota</taxon>
        <taxon>Planctomycetia</taxon>
        <taxon>Pirellulales</taxon>
        <taxon>Lacipirellulaceae</taxon>
        <taxon>Pseudobythopirellula</taxon>
    </lineage>
</organism>
<feature type="chain" id="PRO_5023040715" evidence="1">
    <location>
        <begin position="23"/>
        <end position="165"/>
    </location>
</feature>
<proteinExistence type="predicted"/>
<reference evidence="2 3" key="1">
    <citation type="submission" date="2019-02" db="EMBL/GenBank/DDBJ databases">
        <title>Deep-cultivation of Planctomycetes and their phenomic and genomic characterization uncovers novel biology.</title>
        <authorList>
            <person name="Wiegand S."/>
            <person name="Jogler M."/>
            <person name="Boedeker C."/>
            <person name="Pinto D."/>
            <person name="Vollmers J."/>
            <person name="Rivas-Marin E."/>
            <person name="Kohn T."/>
            <person name="Peeters S.H."/>
            <person name="Heuer A."/>
            <person name="Rast P."/>
            <person name="Oberbeckmann S."/>
            <person name="Bunk B."/>
            <person name="Jeske O."/>
            <person name="Meyerdierks A."/>
            <person name="Storesund J.E."/>
            <person name="Kallscheuer N."/>
            <person name="Luecker S."/>
            <person name="Lage O.M."/>
            <person name="Pohl T."/>
            <person name="Merkel B.J."/>
            <person name="Hornburger P."/>
            <person name="Mueller R.-W."/>
            <person name="Bruemmer F."/>
            <person name="Labrenz M."/>
            <person name="Spormann A.M."/>
            <person name="Op Den Camp H."/>
            <person name="Overmann J."/>
            <person name="Amann R."/>
            <person name="Jetten M.S.M."/>
            <person name="Mascher T."/>
            <person name="Medema M.H."/>
            <person name="Devos D.P."/>
            <person name="Kaster A.-K."/>
            <person name="Ovreas L."/>
            <person name="Rohde M."/>
            <person name="Galperin M.Y."/>
            <person name="Jogler C."/>
        </authorList>
    </citation>
    <scope>NUCLEOTIDE SEQUENCE [LARGE SCALE GENOMIC DNA]</scope>
    <source>
        <strain evidence="2 3">Mal64</strain>
    </source>
</reference>
<dbReference type="EMBL" id="SJPQ01000002">
    <property type="protein sequence ID" value="TWT88779.1"/>
    <property type="molecule type" value="Genomic_DNA"/>
</dbReference>
<name>A0A5C5ZMW7_9BACT</name>
<protein>
    <submittedName>
        <fullName evidence="2">Uncharacterized protein</fullName>
    </submittedName>
</protein>
<dbReference type="RefSeq" id="WP_146400121.1">
    <property type="nucleotide sequence ID" value="NZ_SJPQ01000002.1"/>
</dbReference>
<evidence type="ECO:0000313" key="3">
    <source>
        <dbReference type="Proteomes" id="UP000315440"/>
    </source>
</evidence>
<keyword evidence="1" id="KW-0732">Signal</keyword>
<evidence type="ECO:0000256" key="1">
    <source>
        <dbReference type="SAM" id="SignalP"/>
    </source>
</evidence>
<dbReference type="Proteomes" id="UP000315440">
    <property type="component" value="Unassembled WGS sequence"/>
</dbReference>
<comment type="caution">
    <text evidence="2">The sequence shown here is derived from an EMBL/GenBank/DDBJ whole genome shotgun (WGS) entry which is preliminary data.</text>
</comment>
<dbReference type="AlphaFoldDB" id="A0A5C5ZMW7"/>
<feature type="signal peptide" evidence="1">
    <location>
        <begin position="1"/>
        <end position="22"/>
    </location>
</feature>
<dbReference type="PROSITE" id="PS51257">
    <property type="entry name" value="PROKAR_LIPOPROTEIN"/>
    <property type="match status" value="1"/>
</dbReference>
<gene>
    <name evidence="2" type="ORF">Mal64_22670</name>
</gene>
<sequence precursor="true">MTTNRAGWFVVLLVGCVAMAPANDVGVTIDSGPVSPPDDYAQSKAYFESRLRADLEALLAYVPGVVVRVNVDPQRNDGFKPPQAMASIVVPRNYCETVWRSRHITEIRRGENFDEATVAEEQAVIMKEVKANIEDAVAPLLYPPSEERKLKRMVVTFFEDLGEAG</sequence>